<proteinExistence type="predicted"/>
<evidence type="ECO:0000313" key="2">
    <source>
        <dbReference type="Proteomes" id="UP000192578"/>
    </source>
</evidence>
<gene>
    <name evidence="1" type="ORF">BV898_18230</name>
</gene>
<dbReference type="Proteomes" id="UP000192578">
    <property type="component" value="Unassembled WGS sequence"/>
</dbReference>
<dbReference type="EMBL" id="MTYJ01000347">
    <property type="protein sequence ID" value="OWA53808.1"/>
    <property type="molecule type" value="Genomic_DNA"/>
</dbReference>
<organism evidence="1 2">
    <name type="scientific">Hypsibius exemplaris</name>
    <name type="common">Freshwater tardigrade</name>
    <dbReference type="NCBI Taxonomy" id="2072580"/>
    <lineage>
        <taxon>Eukaryota</taxon>
        <taxon>Metazoa</taxon>
        <taxon>Ecdysozoa</taxon>
        <taxon>Tardigrada</taxon>
        <taxon>Eutardigrada</taxon>
        <taxon>Parachela</taxon>
        <taxon>Hypsibioidea</taxon>
        <taxon>Hypsibiidae</taxon>
        <taxon>Hypsibius</taxon>
    </lineage>
</organism>
<protein>
    <submittedName>
        <fullName evidence="1">Uncharacterized protein</fullName>
    </submittedName>
</protein>
<reference evidence="2" key="1">
    <citation type="submission" date="2017-01" db="EMBL/GenBank/DDBJ databases">
        <title>Comparative genomics of anhydrobiosis in the tardigrade Hypsibius dujardini.</title>
        <authorList>
            <person name="Yoshida Y."/>
            <person name="Koutsovoulos G."/>
            <person name="Laetsch D."/>
            <person name="Stevens L."/>
            <person name="Kumar S."/>
            <person name="Horikawa D."/>
            <person name="Ishino K."/>
            <person name="Komine S."/>
            <person name="Tomita M."/>
            <person name="Blaxter M."/>
            <person name="Arakawa K."/>
        </authorList>
    </citation>
    <scope>NUCLEOTIDE SEQUENCE [LARGE SCALE GENOMIC DNA]</scope>
    <source>
        <strain evidence="2">Z151</strain>
    </source>
</reference>
<sequence>MSNMYQHQQLTAQNYQQQPNGQQYNGMQMPQQQQQLQYFKLQQAPLPPLTEQAMIAQQSIGSAQAKHQPVYQAINLNHLPTFVSGLNNNTTGAPSINRTC</sequence>
<name>A0A9X6RMX4_HYPEX</name>
<accession>A0A9X6RMX4</accession>
<comment type="caution">
    <text evidence="1">The sequence shown here is derived from an EMBL/GenBank/DDBJ whole genome shotgun (WGS) entry which is preliminary data.</text>
</comment>
<evidence type="ECO:0000313" key="1">
    <source>
        <dbReference type="EMBL" id="OWA53808.1"/>
    </source>
</evidence>
<dbReference type="AlphaFoldDB" id="A0A9X6RMX4"/>
<keyword evidence="2" id="KW-1185">Reference proteome</keyword>